<dbReference type="GO" id="GO:0016787">
    <property type="term" value="F:hydrolase activity"/>
    <property type="evidence" value="ECO:0007669"/>
    <property type="project" value="InterPro"/>
</dbReference>
<reference evidence="1" key="2">
    <citation type="journal article" date="2014" name="ISME J.">
        <title>Microbial stratification in low pH oxic and suboxic macroscopic growths along an acid mine drainage.</title>
        <authorList>
            <person name="Mendez-Garcia C."/>
            <person name="Mesa V."/>
            <person name="Sprenger R.R."/>
            <person name="Richter M."/>
            <person name="Diez M.S."/>
            <person name="Solano J."/>
            <person name="Bargiela R."/>
            <person name="Golyshina O.V."/>
            <person name="Manteca A."/>
            <person name="Ramos J.L."/>
            <person name="Gallego J.R."/>
            <person name="Llorente I."/>
            <person name="Martins Dos Santos V.A."/>
            <person name="Jensen O.N."/>
            <person name="Pelaez A.I."/>
            <person name="Sanchez J."/>
            <person name="Ferrer M."/>
        </authorList>
    </citation>
    <scope>NUCLEOTIDE SEQUENCE</scope>
</reference>
<dbReference type="EMBL" id="AUZX01007415">
    <property type="protein sequence ID" value="EQD59827.1"/>
    <property type="molecule type" value="Genomic_DNA"/>
</dbReference>
<dbReference type="SUPFAM" id="SSF53187">
    <property type="entry name" value="Zn-dependent exopeptidases"/>
    <property type="match status" value="1"/>
</dbReference>
<protein>
    <submittedName>
        <fullName evidence="1">Succinyl-diaminopimelate desuccinylase / N-acetylornithine deacetylase</fullName>
    </submittedName>
</protein>
<dbReference type="PANTHER" id="PTHR43808:SF32">
    <property type="entry name" value="ARGE_DAPE-RELATED DEACYLASE"/>
    <property type="match status" value="1"/>
</dbReference>
<organism evidence="1">
    <name type="scientific">mine drainage metagenome</name>
    <dbReference type="NCBI Taxonomy" id="410659"/>
    <lineage>
        <taxon>unclassified sequences</taxon>
        <taxon>metagenomes</taxon>
        <taxon>ecological metagenomes</taxon>
    </lineage>
</organism>
<dbReference type="AlphaFoldDB" id="T1AR37"/>
<dbReference type="PANTHER" id="PTHR43808">
    <property type="entry name" value="ACETYLORNITHINE DEACETYLASE"/>
    <property type="match status" value="1"/>
</dbReference>
<gene>
    <name evidence="1" type="ORF">B1A_10422</name>
</gene>
<evidence type="ECO:0000313" key="1">
    <source>
        <dbReference type="EMBL" id="EQD59827.1"/>
    </source>
</evidence>
<proteinExistence type="predicted"/>
<dbReference type="Pfam" id="PF01546">
    <property type="entry name" value="Peptidase_M20"/>
    <property type="match status" value="1"/>
</dbReference>
<reference evidence="1" key="1">
    <citation type="submission" date="2013-08" db="EMBL/GenBank/DDBJ databases">
        <authorList>
            <person name="Mendez C."/>
            <person name="Richter M."/>
            <person name="Ferrer M."/>
            <person name="Sanchez J."/>
        </authorList>
    </citation>
    <scope>NUCLEOTIDE SEQUENCE</scope>
</reference>
<sequence>MNQTEEIERNEIIGYAKRILPIKSISPESGGKGEGERADEICKILDEMGRKNYTRYDTKDKSGSIRSNIVLKIGNTERTLWLISHIDTVPEGDKTLWTKEPFAATIEGDKIYGRGSSDDCQAVFLSLMLAKRIKEGSLRYNLGLAFVADEELGSVYGIQYLLKQGI</sequence>
<accession>T1AR37</accession>
<name>T1AR37_9ZZZZ</name>
<feature type="non-terminal residue" evidence="1">
    <location>
        <position position="166"/>
    </location>
</feature>
<comment type="caution">
    <text evidence="1">The sequence shown here is derived from an EMBL/GenBank/DDBJ whole genome shotgun (WGS) entry which is preliminary data.</text>
</comment>
<dbReference type="InterPro" id="IPR050072">
    <property type="entry name" value="Peptidase_M20A"/>
</dbReference>
<dbReference type="InterPro" id="IPR002933">
    <property type="entry name" value="Peptidase_M20"/>
</dbReference>
<dbReference type="Gene3D" id="3.40.630.10">
    <property type="entry name" value="Zn peptidases"/>
    <property type="match status" value="1"/>
</dbReference>